<dbReference type="Pfam" id="PF00395">
    <property type="entry name" value="SLH"/>
    <property type="match status" value="2"/>
</dbReference>
<reference evidence="3 4" key="1">
    <citation type="submission" date="2018-10" db="EMBL/GenBank/DDBJ databases">
        <title>Phylogenomics of Brevibacillus.</title>
        <authorList>
            <person name="Dunlap C."/>
        </authorList>
    </citation>
    <scope>NUCLEOTIDE SEQUENCE [LARGE SCALE GENOMIC DNA]</scope>
    <source>
        <strain evidence="3 4">JCM 12215</strain>
    </source>
</reference>
<keyword evidence="1" id="KW-1133">Transmembrane helix</keyword>
<sequence length="1071" mass="118520">MQDSGFKKKDRLSTNIPQEQFVYTRGGEHKVMKKVVNSVLASALALTVAPMAFAEEAATTAPVMDAQLEKTVKRLEALGLVAGYGNGDYGVDKTITRAEFATLIVRARGLEQGAKLAQFQSTFVDVNTADWFSGFVNVASGQDIVKGYADKTFKPQNQVTYAEAVAMIIRALGYDPAVKGAWPNNYIAKASELNIAKNVAAPNNAATRGEVFKMLDNALRVKLMEQVEYGTDIRFTFSNETLLTRYLDVTVRDMDWVNDERLDGDDLPFVTNVPVVGLGTLKANEITIAGKSAGLGNNTTYKVADGINPNEFAGQHVQVWIKDDAPSTIVWIEGSTHEDVVLDRLGDFFLNGTDMKGDGSKLDKDSAIKNLKVELDGSGKTYKFSEDVKVTYNFKPDDSLDLLQDIISDNDLFSAKIVLNDKNEISYIHVIDDKTMKKTTKGVKYGSQIVEKVDADKKKITNLDGKKFNDLEDLEEGEDYLVFLDNKPATLADLKPMDVYSVYYANGDEDKLLVFANRTVVEGKVEKVNIRTATDNRLVIGGKTYRFKLDQSTYSDNGNEDIEDITKDNQDTMKDLDGEEVKLYLDPAGWIRHIETKDSISDRKFKAVVTKQAIYSGGDFSFEVISEKGKKHTIEIDPKDIKGTDGKEYDEDLVIEDFTPSKTNPLLLEVTLDAKGEAEKVKVLETKLETLAGSDWNDAADEDEEVVKFDGVTYEVTKDTAIFDMTGEITGSLRETLKKPGIAKFSKIADEKNQTVLFTVDEDDQEVEAIFLVEGKSASSDMQYGQVLGWDRSGGVYTMKVVTSVDKEVKEVTYTLDDNSSELTDRGIRRGDFIAFSLDGNNEVQVDEVVEVVDMAHSIEDLKLIDEDDWADAEIAHITTAIATKVDGNKITYEWKDKDGNKDSETYITRTNTAYFNAYDLVAGDKVEEGDYIVLFSTEDVASRYDYVLYINSEKEVKKYDLDTEEFLKQSPSNGEDDGGVIDPPTELVDKDSVEVVEKEQLPGMISIYTVTGEGLAGATVEVKVGTRSAEDTIDADGNFEVKVTGKPGETKATVTVSKEGEETVEFEVSI</sequence>
<organism evidence="3 4">
    <name type="scientific">Brevibacillus invocatus</name>
    <dbReference type="NCBI Taxonomy" id="173959"/>
    <lineage>
        <taxon>Bacteria</taxon>
        <taxon>Bacillati</taxon>
        <taxon>Bacillota</taxon>
        <taxon>Bacilli</taxon>
        <taxon>Bacillales</taxon>
        <taxon>Paenibacillaceae</taxon>
        <taxon>Brevibacillus</taxon>
    </lineage>
</organism>
<proteinExistence type="predicted"/>
<evidence type="ECO:0000259" key="2">
    <source>
        <dbReference type="PROSITE" id="PS51272"/>
    </source>
</evidence>
<dbReference type="AlphaFoldDB" id="A0A3M8CJG0"/>
<keyword evidence="1" id="KW-0472">Membrane</keyword>
<dbReference type="Proteomes" id="UP000282028">
    <property type="component" value="Unassembled WGS sequence"/>
</dbReference>
<dbReference type="EMBL" id="RHHR01000009">
    <property type="protein sequence ID" value="RNB75733.1"/>
    <property type="molecule type" value="Genomic_DNA"/>
</dbReference>
<dbReference type="OrthoDB" id="1706086at2"/>
<dbReference type="PROSITE" id="PS51272">
    <property type="entry name" value="SLH"/>
    <property type="match status" value="2"/>
</dbReference>
<gene>
    <name evidence="3" type="ORF">EDM52_04745</name>
</gene>
<evidence type="ECO:0000313" key="3">
    <source>
        <dbReference type="EMBL" id="RNB75733.1"/>
    </source>
</evidence>
<dbReference type="RefSeq" id="WP_122907893.1">
    <property type="nucleotide sequence ID" value="NZ_CBCSBE010000004.1"/>
</dbReference>
<name>A0A3M8CJG0_9BACL</name>
<feature type="transmembrane region" description="Helical" evidence="1">
    <location>
        <begin position="35"/>
        <end position="54"/>
    </location>
</feature>
<dbReference type="InterPro" id="IPR001119">
    <property type="entry name" value="SLH_dom"/>
</dbReference>
<keyword evidence="1" id="KW-0812">Transmembrane</keyword>
<keyword evidence="4" id="KW-1185">Reference proteome</keyword>
<evidence type="ECO:0000256" key="1">
    <source>
        <dbReference type="SAM" id="Phobius"/>
    </source>
</evidence>
<evidence type="ECO:0000313" key="4">
    <source>
        <dbReference type="Proteomes" id="UP000282028"/>
    </source>
</evidence>
<feature type="domain" description="SLH" evidence="2">
    <location>
        <begin position="119"/>
        <end position="182"/>
    </location>
</feature>
<protein>
    <submittedName>
        <fullName evidence="3">S-layer homology domain-containing protein</fullName>
    </submittedName>
</protein>
<accession>A0A3M8CJG0</accession>
<feature type="domain" description="SLH" evidence="2">
    <location>
        <begin position="55"/>
        <end position="118"/>
    </location>
</feature>
<comment type="caution">
    <text evidence="3">The sequence shown here is derived from an EMBL/GenBank/DDBJ whole genome shotgun (WGS) entry which is preliminary data.</text>
</comment>